<keyword evidence="2" id="KW-1185">Reference proteome</keyword>
<accession>A0ABN9FBK0</accession>
<comment type="caution">
    <text evidence="1">The sequence shown here is derived from an EMBL/GenBank/DDBJ whole genome shotgun (WGS) entry which is preliminary data.</text>
</comment>
<protein>
    <submittedName>
        <fullName evidence="1">Uncharacterized protein</fullName>
    </submittedName>
</protein>
<dbReference type="EMBL" id="CATNWA010016461">
    <property type="protein sequence ID" value="CAI9592863.1"/>
    <property type="molecule type" value="Genomic_DNA"/>
</dbReference>
<gene>
    <name evidence="1" type="ORF">SPARVUS_LOCUS11436346</name>
</gene>
<proteinExistence type="predicted"/>
<evidence type="ECO:0000313" key="2">
    <source>
        <dbReference type="Proteomes" id="UP001162483"/>
    </source>
</evidence>
<name>A0ABN9FBK0_9NEOB</name>
<evidence type="ECO:0000313" key="1">
    <source>
        <dbReference type="EMBL" id="CAI9592863.1"/>
    </source>
</evidence>
<organism evidence="1 2">
    <name type="scientific">Staurois parvus</name>
    <dbReference type="NCBI Taxonomy" id="386267"/>
    <lineage>
        <taxon>Eukaryota</taxon>
        <taxon>Metazoa</taxon>
        <taxon>Chordata</taxon>
        <taxon>Craniata</taxon>
        <taxon>Vertebrata</taxon>
        <taxon>Euteleostomi</taxon>
        <taxon>Amphibia</taxon>
        <taxon>Batrachia</taxon>
        <taxon>Anura</taxon>
        <taxon>Neobatrachia</taxon>
        <taxon>Ranoidea</taxon>
        <taxon>Ranidae</taxon>
        <taxon>Staurois</taxon>
    </lineage>
</organism>
<dbReference type="Proteomes" id="UP001162483">
    <property type="component" value="Unassembled WGS sequence"/>
</dbReference>
<reference evidence="1" key="1">
    <citation type="submission" date="2023-05" db="EMBL/GenBank/DDBJ databases">
        <authorList>
            <person name="Stuckert A."/>
        </authorList>
    </citation>
    <scope>NUCLEOTIDE SEQUENCE</scope>
</reference>
<sequence>MSHLQRPRQCPPVDASICVLGSVPCDVRRYGEGTGGKFESCKIKSHNKTLLYQTISHTFCP</sequence>